<name>A0A0V1A646_9BILA</name>
<accession>A0A0V1A646</accession>
<dbReference type="EMBL" id="JYDQ01000026">
    <property type="protein sequence ID" value="KRY20320.1"/>
    <property type="molecule type" value="Genomic_DNA"/>
</dbReference>
<sequence>MSEYRHITQLLTNQFEKRLLICIIWKICLFSICLHKHLNYEKKTTSNKCKILKKLKRARTSNKRCEVLDQLESTQQNRSQPGQIKAQLIILIDKRRLHAWRQISLRKIDEQFLMYVVSHFL</sequence>
<evidence type="ECO:0000313" key="2">
    <source>
        <dbReference type="Proteomes" id="UP000054783"/>
    </source>
</evidence>
<dbReference type="OrthoDB" id="10436506at2759"/>
<organism evidence="1 2">
    <name type="scientific">Trichinella patagoniensis</name>
    <dbReference type="NCBI Taxonomy" id="990121"/>
    <lineage>
        <taxon>Eukaryota</taxon>
        <taxon>Metazoa</taxon>
        <taxon>Ecdysozoa</taxon>
        <taxon>Nematoda</taxon>
        <taxon>Enoplea</taxon>
        <taxon>Dorylaimia</taxon>
        <taxon>Trichinellida</taxon>
        <taxon>Trichinellidae</taxon>
        <taxon>Trichinella</taxon>
    </lineage>
</organism>
<evidence type="ECO:0000313" key="1">
    <source>
        <dbReference type="EMBL" id="KRY20320.1"/>
    </source>
</evidence>
<keyword evidence="2" id="KW-1185">Reference proteome</keyword>
<dbReference type="AlphaFoldDB" id="A0A0V1A646"/>
<comment type="caution">
    <text evidence="1">The sequence shown here is derived from an EMBL/GenBank/DDBJ whole genome shotgun (WGS) entry which is preliminary data.</text>
</comment>
<proteinExistence type="predicted"/>
<gene>
    <name evidence="1" type="ORF">T12_7663</name>
</gene>
<protein>
    <submittedName>
        <fullName evidence="1">Uncharacterized protein</fullName>
    </submittedName>
</protein>
<reference evidence="1 2" key="1">
    <citation type="submission" date="2015-01" db="EMBL/GenBank/DDBJ databases">
        <title>Evolution of Trichinella species and genotypes.</title>
        <authorList>
            <person name="Korhonen P.K."/>
            <person name="Edoardo P."/>
            <person name="Giuseppe L.R."/>
            <person name="Gasser R.B."/>
        </authorList>
    </citation>
    <scope>NUCLEOTIDE SEQUENCE [LARGE SCALE GENOMIC DNA]</scope>
    <source>
        <strain evidence="1">ISS2496</strain>
    </source>
</reference>
<dbReference type="Proteomes" id="UP000054783">
    <property type="component" value="Unassembled WGS sequence"/>
</dbReference>